<evidence type="ECO:0000256" key="3">
    <source>
        <dbReference type="ARBA" id="ARBA00022448"/>
    </source>
</evidence>
<keyword evidence="5 8" id="KW-1133">Transmembrane helix</keyword>
<feature type="transmembrane region" description="Helical" evidence="8">
    <location>
        <begin position="147"/>
        <end position="167"/>
    </location>
</feature>
<dbReference type="InterPro" id="IPR026030">
    <property type="entry name" value="Pur-cyt_permease_Fcy2/21/22"/>
</dbReference>
<feature type="transmembrane region" description="Helical" evidence="8">
    <location>
        <begin position="204"/>
        <end position="226"/>
    </location>
</feature>
<dbReference type="Pfam" id="PF02133">
    <property type="entry name" value="Transp_cyt_pur"/>
    <property type="match status" value="1"/>
</dbReference>
<dbReference type="AlphaFoldDB" id="A0A853D399"/>
<dbReference type="Gene3D" id="1.10.4160.10">
    <property type="entry name" value="Hydantoin permease"/>
    <property type="match status" value="1"/>
</dbReference>
<comment type="subcellular location">
    <subcellularLocation>
        <location evidence="1">Membrane</location>
        <topology evidence="1">Multi-pass membrane protein</topology>
    </subcellularLocation>
</comment>
<feature type="transmembrane region" description="Helical" evidence="8">
    <location>
        <begin position="356"/>
        <end position="376"/>
    </location>
</feature>
<feature type="transmembrane region" description="Helical" evidence="8">
    <location>
        <begin position="448"/>
        <end position="465"/>
    </location>
</feature>
<dbReference type="GO" id="GO:0005886">
    <property type="term" value="C:plasma membrane"/>
    <property type="evidence" value="ECO:0007669"/>
    <property type="project" value="TreeGrafter"/>
</dbReference>
<dbReference type="GO" id="GO:0022857">
    <property type="term" value="F:transmembrane transporter activity"/>
    <property type="evidence" value="ECO:0007669"/>
    <property type="project" value="InterPro"/>
</dbReference>
<feature type="transmembrane region" description="Helical" evidence="8">
    <location>
        <begin position="68"/>
        <end position="91"/>
    </location>
</feature>
<dbReference type="PANTHER" id="PTHR31806">
    <property type="entry name" value="PURINE-CYTOSINE PERMEASE FCY2-RELATED"/>
    <property type="match status" value="1"/>
</dbReference>
<accession>A0A853D399</accession>
<dbReference type="PANTHER" id="PTHR31806:SF1">
    <property type="entry name" value="PURINE-CYTOSINE PERMEASE FCY2-RELATED"/>
    <property type="match status" value="1"/>
</dbReference>
<sequence>MDTENIPIEGPITQSTSVIEWTGLAPIPAAERHGKPWHVGGLWFAAQLVPSALFLGVIGGPGGLNLNYWAATAAIVLGNVLGVIGPAALGLTGPTTGLPCLAQSRVPFGRLTGVAGVLAALTSIAFIALGAIFGAQALEVAFGLNPTVAILLVFLLEGLVSVAGYRILHLFERVMAFVVAAGFILITVVVLADVGGVQTAAAKATTGGVGSFFLLAAISFGFAFGWAHNAPDYCRYLPQSTSKPRLFWATFTGIAVACTWVEVLGLTASSLLTGSSPMASINGLVGGGAIGVLVMVAMYLGVVANAAVAQYSAGLQILGAGIRLPRPLVTAIVAAVALALTLYLEGGNLSDKFTNVLLLATYWIGPFVGIWIVVWARKPDLALFMKTATTRNSALRPGWAALAAIIIGYLGALPFSSTAVGSDLAQSHNAAAVLVGSVSRQALDGADLAYPVGILLGALVFAVLTRGPFTKRGDQYV</sequence>
<evidence type="ECO:0000256" key="2">
    <source>
        <dbReference type="ARBA" id="ARBA00008974"/>
    </source>
</evidence>
<evidence type="ECO:0000256" key="6">
    <source>
        <dbReference type="ARBA" id="ARBA00023136"/>
    </source>
</evidence>
<organism evidence="9 10">
    <name type="scientific">Leifsonia shinshuensis</name>
    <dbReference type="NCBI Taxonomy" id="150026"/>
    <lineage>
        <taxon>Bacteria</taxon>
        <taxon>Bacillati</taxon>
        <taxon>Actinomycetota</taxon>
        <taxon>Actinomycetes</taxon>
        <taxon>Micrococcales</taxon>
        <taxon>Microbacteriaceae</taxon>
        <taxon>Leifsonia</taxon>
    </lineage>
</organism>
<dbReference type="EMBL" id="JACCFL010000001">
    <property type="protein sequence ID" value="NYJ25490.1"/>
    <property type="molecule type" value="Genomic_DNA"/>
</dbReference>
<gene>
    <name evidence="9" type="ORF">HNR13_003777</name>
</gene>
<feature type="transmembrane region" description="Helical" evidence="8">
    <location>
        <begin position="42"/>
        <end position="62"/>
    </location>
</feature>
<reference evidence="9 10" key="1">
    <citation type="submission" date="2020-07" db="EMBL/GenBank/DDBJ databases">
        <title>Sequencing the genomes of 1000 actinobacteria strains.</title>
        <authorList>
            <person name="Klenk H.-P."/>
        </authorList>
    </citation>
    <scope>NUCLEOTIDE SEQUENCE [LARGE SCALE GENOMIC DNA]</scope>
    <source>
        <strain evidence="9 10">DSM 15165</strain>
    </source>
</reference>
<feature type="transmembrane region" description="Helical" evidence="8">
    <location>
        <begin position="328"/>
        <end position="344"/>
    </location>
</feature>
<dbReference type="Proteomes" id="UP000578352">
    <property type="component" value="Unassembled WGS sequence"/>
</dbReference>
<feature type="transmembrane region" description="Helical" evidence="8">
    <location>
        <begin position="111"/>
        <end position="135"/>
    </location>
</feature>
<keyword evidence="6 7" id="KW-0472">Membrane</keyword>
<dbReference type="PIRSF" id="PIRSF002744">
    <property type="entry name" value="Pur-cyt_permease"/>
    <property type="match status" value="1"/>
</dbReference>
<evidence type="ECO:0000313" key="9">
    <source>
        <dbReference type="EMBL" id="NYJ25490.1"/>
    </source>
</evidence>
<dbReference type="RefSeq" id="WP_179608228.1">
    <property type="nucleotide sequence ID" value="NZ_BAABEH010000001.1"/>
</dbReference>
<evidence type="ECO:0000256" key="8">
    <source>
        <dbReference type="SAM" id="Phobius"/>
    </source>
</evidence>
<evidence type="ECO:0000313" key="10">
    <source>
        <dbReference type="Proteomes" id="UP000578352"/>
    </source>
</evidence>
<keyword evidence="4 8" id="KW-0812">Transmembrane</keyword>
<feature type="transmembrane region" description="Helical" evidence="8">
    <location>
        <begin position="397"/>
        <end position="415"/>
    </location>
</feature>
<evidence type="ECO:0000256" key="7">
    <source>
        <dbReference type="PIRNR" id="PIRNR002744"/>
    </source>
</evidence>
<protein>
    <submittedName>
        <fullName evidence="9">NCS1 family nucleobase:cation symporter-1</fullName>
    </submittedName>
</protein>
<feature type="transmembrane region" description="Helical" evidence="8">
    <location>
        <begin position="284"/>
        <end position="308"/>
    </location>
</feature>
<feature type="transmembrane region" description="Helical" evidence="8">
    <location>
        <begin position="246"/>
        <end position="272"/>
    </location>
</feature>
<comment type="similarity">
    <text evidence="2 7">Belongs to the purine-cytosine permease (2.A.39) family.</text>
</comment>
<evidence type="ECO:0000256" key="5">
    <source>
        <dbReference type="ARBA" id="ARBA00022989"/>
    </source>
</evidence>
<comment type="caution">
    <text evidence="9">The sequence shown here is derived from an EMBL/GenBank/DDBJ whole genome shotgun (WGS) entry which is preliminary data.</text>
</comment>
<evidence type="ECO:0000256" key="1">
    <source>
        <dbReference type="ARBA" id="ARBA00004141"/>
    </source>
</evidence>
<evidence type="ECO:0000256" key="4">
    <source>
        <dbReference type="ARBA" id="ARBA00022692"/>
    </source>
</evidence>
<keyword evidence="3 7" id="KW-0813">Transport</keyword>
<proteinExistence type="inferred from homology"/>
<dbReference type="InterPro" id="IPR001248">
    <property type="entry name" value="Pur-cyt_permease"/>
</dbReference>
<name>A0A853D399_9MICO</name>
<feature type="transmembrane region" description="Helical" evidence="8">
    <location>
        <begin position="174"/>
        <end position="192"/>
    </location>
</feature>